<sequence length="57" mass="6200">MTIATAPAERMVGSLDDFRQTQLHAISADRVTEVVRRIVDNEQQVPALDVAAFGSAM</sequence>
<dbReference type="EMBL" id="JACHMN010000002">
    <property type="protein sequence ID" value="MBB5869106.1"/>
    <property type="molecule type" value="Genomic_DNA"/>
</dbReference>
<name>A0A841BP73_9ACTN</name>
<evidence type="ECO:0000313" key="2">
    <source>
        <dbReference type="Proteomes" id="UP000587527"/>
    </source>
</evidence>
<comment type="caution">
    <text evidence="1">The sequence shown here is derived from an EMBL/GenBank/DDBJ whole genome shotgun (WGS) entry which is preliminary data.</text>
</comment>
<dbReference type="RefSeq" id="WP_184835506.1">
    <property type="nucleotide sequence ID" value="NZ_JACHMN010000002.1"/>
</dbReference>
<protein>
    <recommendedName>
        <fullName evidence="3">FXSXX-COOH protein</fullName>
    </recommendedName>
</protein>
<organism evidence="1 2">
    <name type="scientific">Allocatelliglobosispora scoriae</name>
    <dbReference type="NCBI Taxonomy" id="643052"/>
    <lineage>
        <taxon>Bacteria</taxon>
        <taxon>Bacillati</taxon>
        <taxon>Actinomycetota</taxon>
        <taxon>Actinomycetes</taxon>
        <taxon>Micromonosporales</taxon>
        <taxon>Micromonosporaceae</taxon>
        <taxon>Allocatelliglobosispora</taxon>
    </lineage>
</organism>
<keyword evidence="2" id="KW-1185">Reference proteome</keyword>
<dbReference type="AlphaFoldDB" id="A0A841BP73"/>
<reference evidence="1 2" key="1">
    <citation type="submission" date="2020-08" db="EMBL/GenBank/DDBJ databases">
        <title>Sequencing the genomes of 1000 actinobacteria strains.</title>
        <authorList>
            <person name="Klenk H.-P."/>
        </authorList>
    </citation>
    <scope>NUCLEOTIDE SEQUENCE [LARGE SCALE GENOMIC DNA]</scope>
    <source>
        <strain evidence="1 2">DSM 45362</strain>
    </source>
</reference>
<gene>
    <name evidence="1" type="ORF">F4553_002485</name>
</gene>
<dbReference type="Proteomes" id="UP000587527">
    <property type="component" value="Unassembled WGS sequence"/>
</dbReference>
<proteinExistence type="predicted"/>
<accession>A0A841BP73</accession>
<evidence type="ECO:0008006" key="3">
    <source>
        <dbReference type="Google" id="ProtNLM"/>
    </source>
</evidence>
<evidence type="ECO:0000313" key="1">
    <source>
        <dbReference type="EMBL" id="MBB5869106.1"/>
    </source>
</evidence>